<comment type="caution">
    <text evidence="1">The sequence shown here is derived from an EMBL/GenBank/DDBJ whole genome shotgun (WGS) entry which is preliminary data.</text>
</comment>
<dbReference type="RefSeq" id="WP_345824546.1">
    <property type="nucleotide sequence ID" value="NZ_JBDIML010000002.1"/>
</dbReference>
<name>A0ABU9XH82_9BACI</name>
<dbReference type="EMBL" id="JBDIML010000002">
    <property type="protein sequence ID" value="MEN2767086.1"/>
    <property type="molecule type" value="Genomic_DNA"/>
</dbReference>
<organism evidence="1 2">
    <name type="scientific">Ornithinibacillus xuwenensis</name>
    <dbReference type="NCBI Taxonomy" id="3144668"/>
    <lineage>
        <taxon>Bacteria</taxon>
        <taxon>Bacillati</taxon>
        <taxon>Bacillota</taxon>
        <taxon>Bacilli</taxon>
        <taxon>Bacillales</taxon>
        <taxon>Bacillaceae</taxon>
        <taxon>Ornithinibacillus</taxon>
    </lineage>
</organism>
<dbReference type="Proteomes" id="UP001444625">
    <property type="component" value="Unassembled WGS sequence"/>
</dbReference>
<accession>A0ABU9XH82</accession>
<reference evidence="1 2" key="1">
    <citation type="submission" date="2024-05" db="EMBL/GenBank/DDBJ databases">
        <authorList>
            <person name="Haq I."/>
            <person name="Ullah Z."/>
            <person name="Ahmad R."/>
            <person name="Li M."/>
            <person name="Tong Y."/>
        </authorList>
    </citation>
    <scope>NUCLEOTIDE SEQUENCE [LARGE SCALE GENOMIC DNA]</scope>
    <source>
        <strain evidence="1 2">16A2E</strain>
    </source>
</reference>
<proteinExistence type="predicted"/>
<evidence type="ECO:0000313" key="2">
    <source>
        <dbReference type="Proteomes" id="UP001444625"/>
    </source>
</evidence>
<sequence>MGIFMNTSGHPNLFKNNELIEEPNQSYFKSDFLKEWLQVQQEANDSFHKAFKDMRISLQKQKYMDDSRWREVADEIEGIKKTGDKHAEFEKQARDWLMMLEDNSKELHRVVEKNSMVNQDMLDEINRIHKSNEEIVSQLEKYEHANHHFTSKMDELVTLQQSMSAQIDVQNDKQDKVIHNIENQEALLEKSYRQLSNLRSILFERTSFVAEKIEESYKLTSTFLFKLISGNDKPLTLMMDQKKESKTKGE</sequence>
<keyword evidence="2" id="KW-1185">Reference proteome</keyword>
<evidence type="ECO:0000313" key="1">
    <source>
        <dbReference type="EMBL" id="MEN2767086.1"/>
    </source>
</evidence>
<protein>
    <recommendedName>
        <fullName evidence="3">t-SNARE coiled-coil homology domain-containing protein</fullName>
    </recommendedName>
</protein>
<evidence type="ECO:0008006" key="3">
    <source>
        <dbReference type="Google" id="ProtNLM"/>
    </source>
</evidence>
<gene>
    <name evidence="1" type="ORF">ABC228_07795</name>
</gene>